<evidence type="ECO:0000313" key="1">
    <source>
        <dbReference type="EMBL" id="PHU40192.1"/>
    </source>
</evidence>
<reference evidence="1" key="1">
    <citation type="submission" date="2017-10" db="EMBL/GenBank/DDBJ databases">
        <title>Resolving the taxonomy of Roseburia spp., Eubacterium rectale and Agathobacter spp. through phylogenomic analysis.</title>
        <authorList>
            <person name="Sheridan P.O."/>
            <person name="Walker A.W."/>
            <person name="Duncan S.H."/>
            <person name="Scott K.P."/>
            <person name="Toole P.W.O."/>
            <person name="Luis P."/>
            <person name="Flint H.J."/>
        </authorList>
    </citation>
    <scope>NUCLEOTIDE SEQUENCE [LARGE SCALE GENOMIC DNA]</scope>
    <source>
        <strain evidence="1">JK10</strain>
    </source>
</reference>
<comment type="caution">
    <text evidence="1">The sequence shown here is derived from an EMBL/GenBank/DDBJ whole genome shotgun (WGS) entry which is preliminary data.</text>
</comment>
<dbReference type="Proteomes" id="UP000224317">
    <property type="component" value="Unassembled WGS sequence"/>
</dbReference>
<organism evidence="1 2">
    <name type="scientific">Pseudobutyrivibrio ruminis</name>
    <dbReference type="NCBI Taxonomy" id="46206"/>
    <lineage>
        <taxon>Bacteria</taxon>
        <taxon>Bacillati</taxon>
        <taxon>Bacillota</taxon>
        <taxon>Clostridia</taxon>
        <taxon>Lachnospirales</taxon>
        <taxon>Lachnospiraceae</taxon>
        <taxon>Pseudobutyrivibrio</taxon>
    </lineage>
</organism>
<evidence type="ECO:0000313" key="2">
    <source>
        <dbReference type="Proteomes" id="UP000224317"/>
    </source>
</evidence>
<evidence type="ECO:0008006" key="3">
    <source>
        <dbReference type="Google" id="ProtNLM"/>
    </source>
</evidence>
<gene>
    <name evidence="1" type="ORF">CSX00_07225</name>
</gene>
<dbReference type="EMBL" id="PDYH01000025">
    <property type="protein sequence ID" value="PHU40192.1"/>
    <property type="molecule type" value="Genomic_DNA"/>
</dbReference>
<dbReference type="AlphaFoldDB" id="A0A2G3EA69"/>
<accession>A0A2G3EA69</accession>
<protein>
    <recommendedName>
        <fullName evidence="3">Transposase</fullName>
    </recommendedName>
</protein>
<dbReference type="RefSeq" id="WP_099413308.1">
    <property type="nucleotide sequence ID" value="NZ_PDYH01000025.1"/>
</dbReference>
<sequence>MKNSAALKRQMRYQQWVEEVKDFNSRPKDMTVREWCALHDIKPPTFYDHMRRVQDYFAGQLQSIDESNQMVVSEPTFVELPPAITEPKPVMPGVASIICGNARIEISEDISEEFLLKLIGAISHAQ</sequence>
<name>A0A2G3EA69_9FIRM</name>
<proteinExistence type="predicted"/>
<keyword evidence="2" id="KW-1185">Reference proteome</keyword>